<dbReference type="EMBL" id="JARBHB010000004">
    <property type="protein sequence ID" value="KAJ8885978.1"/>
    <property type="molecule type" value="Genomic_DNA"/>
</dbReference>
<accession>A0ABQ9HNQ8</accession>
<keyword evidence="3" id="KW-1185">Reference proteome</keyword>
<sequence length="714" mass="79649">MVGKAATARGDGFISKKGLHSHHHSGRRSCSPPQSRAGFPGNKLFAVRVLKYSGRIVRRWISSRNLHAIRRPTQATCHLNLNVHRRPQPLQSGRTNGLTELLCCDLVVWAAATVMLEAAPLTSRLLLSVVQVTLVVLALLACCHSYPTAGSPYQPFPSPKLLLHQPVPLSAKPLLPTDAAHATKKHIPDDDGMTLVKTPRPLETNSWPPTKLETAFSDCCISECTNRAHMELRWRHVLEFDTESRPLDIGPTRDLSRYSQLCSPTVGGRAHNFDRPDTVWYCLKDSHYTMLFFISSDISVVSYTDSIGECANPFGDTDHCTTGGGAYMFAKPNRSREARRCCVLEQWKSMLWNLESRNVLWLCDGRVWAQQMLHIQLTTGDSRSSVAPNCHANYAHQYSRLQYGLRAPLDLVCSDALCFVIDSDEYYTDCLRALPGLSGGGGRTPYVAYIRTRSSAMWSMFYNQLPRSTSYTPSNLRRFVYGFGKQPTSSQVPLTPSTPVSQNCQNSEPHVYKLHQGRCQPRLSLCRDVTAWKIRCEKSACLLTQRNLLLKRNLHATRGAAVVSSDYSPTIKANRVRFPVGSPPGFPTMPLITAGRYALCTFRCSSALSDRSIVLKASQSDSGMVKAGFFVPSKHIHAHMKRVPPQFTPGPANPQCSRVLRAPSQTVAFTRRVSRLLVHSHHEHLVRRRLVISRRCLSSSPMSLAAFVFAWIPC</sequence>
<evidence type="ECO:0000256" key="1">
    <source>
        <dbReference type="SAM" id="MobiDB-lite"/>
    </source>
</evidence>
<feature type="compositionally biased region" description="Basic residues" evidence="1">
    <location>
        <begin position="17"/>
        <end position="27"/>
    </location>
</feature>
<organism evidence="2 3">
    <name type="scientific">Dryococelus australis</name>
    <dbReference type="NCBI Taxonomy" id="614101"/>
    <lineage>
        <taxon>Eukaryota</taxon>
        <taxon>Metazoa</taxon>
        <taxon>Ecdysozoa</taxon>
        <taxon>Arthropoda</taxon>
        <taxon>Hexapoda</taxon>
        <taxon>Insecta</taxon>
        <taxon>Pterygota</taxon>
        <taxon>Neoptera</taxon>
        <taxon>Polyneoptera</taxon>
        <taxon>Phasmatodea</taxon>
        <taxon>Verophasmatodea</taxon>
        <taxon>Anareolatae</taxon>
        <taxon>Phasmatidae</taxon>
        <taxon>Eurycanthinae</taxon>
        <taxon>Dryococelus</taxon>
    </lineage>
</organism>
<reference evidence="2 3" key="1">
    <citation type="submission" date="2023-02" db="EMBL/GenBank/DDBJ databases">
        <title>LHISI_Scaffold_Assembly.</title>
        <authorList>
            <person name="Stuart O.P."/>
            <person name="Cleave R."/>
            <person name="Magrath M.J.L."/>
            <person name="Mikheyev A.S."/>
        </authorList>
    </citation>
    <scope>NUCLEOTIDE SEQUENCE [LARGE SCALE GENOMIC DNA]</scope>
    <source>
        <strain evidence="2">Daus_M_001</strain>
        <tissue evidence="2">Leg muscle</tissue>
    </source>
</reference>
<protein>
    <submittedName>
        <fullName evidence="2">Uncharacterized protein</fullName>
    </submittedName>
</protein>
<feature type="region of interest" description="Disordered" evidence="1">
    <location>
        <begin position="1"/>
        <end position="36"/>
    </location>
</feature>
<gene>
    <name evidence="2" type="ORF">PR048_012184</name>
</gene>
<evidence type="ECO:0000313" key="2">
    <source>
        <dbReference type="EMBL" id="KAJ8885978.1"/>
    </source>
</evidence>
<evidence type="ECO:0000313" key="3">
    <source>
        <dbReference type="Proteomes" id="UP001159363"/>
    </source>
</evidence>
<name>A0ABQ9HNQ8_9NEOP</name>
<dbReference type="Proteomes" id="UP001159363">
    <property type="component" value="Chromosome X"/>
</dbReference>
<comment type="caution">
    <text evidence="2">The sequence shown here is derived from an EMBL/GenBank/DDBJ whole genome shotgun (WGS) entry which is preliminary data.</text>
</comment>
<proteinExistence type="predicted"/>